<sequence length="306" mass="35328">MRISEEGWRLLTFWVFTAGGYLILLFIVICLAFLFQTPRRVLLWIALPQITLVLLLWFAAGDETLFFPIGAGWILGLSLLLALLFSHRLRQPHHLWAGCHVVVLLLLLAHMGDILERHHRRDAYQAQQAAEETLLRKIDTTDDRAFLNHLMSQAMQPQNAGDWWTNRRIEHLAKRISPFDIADGTEKIWLVLAIDRLNRPAVGAFASWFIGDSVQAKQYRYQLLQNNPLLDLLNRVFNDSTADEQTFLQQQLLARDICTSLISVVPELLTDELYAQAVAFDNSNKPEPFSWQFEFDVFYHQENSGQ</sequence>
<feature type="transmembrane region" description="Helical" evidence="1">
    <location>
        <begin position="12"/>
        <end position="34"/>
    </location>
</feature>
<proteinExistence type="predicted"/>
<reference evidence="2" key="1">
    <citation type="submission" date="2018-07" db="EMBL/GenBank/DDBJ databases">
        <authorList>
            <person name="Ashton P.M."/>
            <person name="Dallman T."/>
            <person name="Nair S."/>
            <person name="De Pinna E."/>
            <person name="Peters T."/>
            <person name="Grant K."/>
        </authorList>
    </citation>
    <scope>NUCLEOTIDE SEQUENCE</scope>
    <source>
        <strain evidence="2">245081</strain>
    </source>
</reference>
<feature type="transmembrane region" description="Helical" evidence="1">
    <location>
        <begin position="65"/>
        <end position="85"/>
    </location>
</feature>
<evidence type="ECO:0000313" key="2">
    <source>
        <dbReference type="EMBL" id="EBS5458935.1"/>
    </source>
</evidence>
<name>A0A3T4FIR7_SALEN</name>
<comment type="caution">
    <text evidence="2">The sequence shown here is derived from an EMBL/GenBank/DDBJ whole genome shotgun (WGS) entry which is preliminary data.</text>
</comment>
<feature type="transmembrane region" description="Helical" evidence="1">
    <location>
        <begin position="94"/>
        <end position="112"/>
    </location>
</feature>
<dbReference type="AlphaFoldDB" id="A0A3T4FIR7"/>
<gene>
    <name evidence="2" type="ORF">DUU06_14740</name>
</gene>
<accession>A0A3T4FIR7</accession>
<keyword evidence="1" id="KW-0812">Transmembrane</keyword>
<protein>
    <submittedName>
        <fullName evidence="2">Uncharacterized protein</fullName>
    </submittedName>
</protein>
<keyword evidence="1" id="KW-0472">Membrane</keyword>
<dbReference type="EMBL" id="AAGVVM010000026">
    <property type="protein sequence ID" value="EBS5458935.1"/>
    <property type="molecule type" value="Genomic_DNA"/>
</dbReference>
<feature type="transmembrane region" description="Helical" evidence="1">
    <location>
        <begin position="41"/>
        <end position="59"/>
    </location>
</feature>
<evidence type="ECO:0000256" key="1">
    <source>
        <dbReference type="SAM" id="Phobius"/>
    </source>
</evidence>
<organism evidence="2">
    <name type="scientific">Salmonella enteritidis</name>
    <dbReference type="NCBI Taxonomy" id="149539"/>
    <lineage>
        <taxon>Bacteria</taxon>
        <taxon>Pseudomonadati</taxon>
        <taxon>Pseudomonadota</taxon>
        <taxon>Gammaproteobacteria</taxon>
        <taxon>Enterobacterales</taxon>
        <taxon>Enterobacteriaceae</taxon>
        <taxon>Salmonella</taxon>
    </lineage>
</organism>
<keyword evidence="1" id="KW-1133">Transmembrane helix</keyword>